<proteinExistence type="predicted"/>
<dbReference type="AlphaFoldDB" id="A0A9P1JTC8"/>
<dbReference type="Proteomes" id="UP000007319">
    <property type="component" value="Chromosome"/>
</dbReference>
<organism evidence="1 2">
    <name type="scientific">Azospirillum baldaniorum</name>
    <dbReference type="NCBI Taxonomy" id="1064539"/>
    <lineage>
        <taxon>Bacteria</taxon>
        <taxon>Pseudomonadati</taxon>
        <taxon>Pseudomonadota</taxon>
        <taxon>Alphaproteobacteria</taxon>
        <taxon>Rhodospirillales</taxon>
        <taxon>Azospirillaceae</taxon>
        <taxon>Azospirillum</taxon>
    </lineage>
</organism>
<sequence length="237" mass="25206">MPWTGAGRQGACSNVLLDRVPTSAFHTGAVQVVDEAFGHLAHVLAAVGGVAVFRCAARAGGDRQLLGLAHRHGRQFGHGDQPGALHASLLHVEQHGQEEHVRPVPERAGAYIELHIAERAVVLCDTPLHLDRDRAAGDLVVQEEIDAAIVGERYEGGEAAGRGQHELRSDDIFANPTNLRGAESHVHLIRVPLFHFEDVKGALALMLRALVARLFVARSSTVNSLSSAKVGASKAPG</sequence>
<name>A0A9P1JTC8_9PROT</name>
<dbReference type="EMBL" id="HE577327">
    <property type="protein sequence ID" value="CCC99313.1"/>
    <property type="molecule type" value="Genomic_DNA"/>
</dbReference>
<accession>A0A9P1JTC8</accession>
<evidence type="ECO:0000313" key="1">
    <source>
        <dbReference type="EMBL" id="CCC99313.1"/>
    </source>
</evidence>
<reference evidence="1 2" key="1">
    <citation type="journal article" date="2011" name="PLoS Genet.">
        <title>Azospirillum genomes reveal transition of bacteria from aquatic to terrestrial environments.</title>
        <authorList>
            <person name="Wisniewski-Dye F."/>
            <person name="Borziak K."/>
            <person name="Khalsa-Moyers G."/>
            <person name="Alexandre G."/>
            <person name="Sukharnikov L.O."/>
            <person name="Wuichet K."/>
            <person name="Hurst G.B."/>
            <person name="McDonald W.H."/>
            <person name="Robertson J.S."/>
            <person name="Barbe V."/>
            <person name="Calteau A."/>
            <person name="Rouy Z."/>
            <person name="Mangenot S."/>
            <person name="Prigent-Combaret C."/>
            <person name="Normand P."/>
            <person name="Boyer M."/>
            <person name="Siguier P."/>
            <person name="Dessaux Y."/>
            <person name="Elmerich C."/>
            <person name="Condemine G."/>
            <person name="Krishnen G."/>
            <person name="Kennedy I."/>
            <person name="Paterson A.H."/>
            <person name="Gonzalez V."/>
            <person name="Mavingui P."/>
            <person name="Zhulin I.B."/>
        </authorList>
    </citation>
    <scope>NUCLEOTIDE SEQUENCE [LARGE SCALE GENOMIC DNA]</scope>
    <source>
        <strain evidence="1 2">Sp245</strain>
    </source>
</reference>
<dbReference type="KEGG" id="abs:AZOBR_200018"/>
<gene>
    <name evidence="1" type="ORF">AZOBR_200018</name>
</gene>
<protein>
    <submittedName>
        <fullName evidence="1">Uncharacterized protein</fullName>
    </submittedName>
</protein>
<evidence type="ECO:0000313" key="2">
    <source>
        <dbReference type="Proteomes" id="UP000007319"/>
    </source>
</evidence>
<keyword evidence="2" id="KW-1185">Reference proteome</keyword>